<accession>A0ABN0BR59</accession>
<proteinExistence type="predicted"/>
<keyword evidence="2" id="KW-1185">Reference proteome</keyword>
<gene>
    <name evidence="1" type="ORF">BFAG_04041</name>
</gene>
<organism evidence="1 2">
    <name type="scientific">Bacteroides fragilis 3_1_12</name>
    <dbReference type="NCBI Taxonomy" id="457424"/>
    <lineage>
        <taxon>Bacteria</taxon>
        <taxon>Pseudomonadati</taxon>
        <taxon>Bacteroidota</taxon>
        <taxon>Bacteroidia</taxon>
        <taxon>Bacteroidales</taxon>
        <taxon>Bacteroidaceae</taxon>
        <taxon>Bacteroides</taxon>
    </lineage>
</organism>
<sequence>MSPGMRDEIENRPFPLKIAKKMKCFQRHKWIRKQSYLVAFQTSIPDIPLKTEGGRWKIGVEDKWL</sequence>
<protein>
    <submittedName>
        <fullName evidence="1">Uncharacterized protein</fullName>
    </submittedName>
</protein>
<evidence type="ECO:0000313" key="1">
    <source>
        <dbReference type="EMBL" id="EFR55343.1"/>
    </source>
</evidence>
<dbReference type="EMBL" id="EQ973217">
    <property type="protein sequence ID" value="EFR55343.1"/>
    <property type="molecule type" value="Genomic_DNA"/>
</dbReference>
<name>A0ABN0BR59_BACFG</name>
<reference evidence="1 2" key="1">
    <citation type="submission" date="2008-12" db="EMBL/GenBank/DDBJ databases">
        <title>Annotation of Bacteroides fragilis strain 3_1_12.</title>
        <authorList>
            <consortium name="The Broad Institute Genome Sequencing Platform"/>
            <person name="Ward D."/>
            <person name="Young S.K."/>
            <person name="Kodira C.D."/>
            <person name="Zeng Q."/>
            <person name="Koehrsen M."/>
            <person name="Alvarado L."/>
            <person name="Berlin A."/>
            <person name="Borenstein D."/>
            <person name="Chen Z."/>
            <person name="Engels R."/>
            <person name="Freedman E."/>
            <person name="Gellesch M."/>
            <person name="Goldberg J."/>
            <person name="Griggs A."/>
            <person name="Gujja S."/>
            <person name="Heiman D."/>
            <person name="Hepburn T."/>
            <person name="Howarth C."/>
            <person name="Jen D."/>
            <person name="Larson L."/>
            <person name="Lewis B."/>
            <person name="Mehta T."/>
            <person name="Park D."/>
            <person name="Pearson M."/>
            <person name="Roberts A."/>
            <person name="Saif S."/>
            <person name="Shea T."/>
            <person name="Shenoy N."/>
            <person name="Sisk P."/>
            <person name="Stolte C."/>
            <person name="Sykes S."/>
            <person name="Walk T."/>
            <person name="White J."/>
            <person name="Yandava C."/>
            <person name="Allen-Vercoe E."/>
            <person name="Strauss J."/>
            <person name="Ambrose C."/>
            <person name="Lander E."/>
            <person name="Nusbaum C."/>
            <person name="Galagan J."/>
            <person name="Birren B."/>
        </authorList>
    </citation>
    <scope>NUCLEOTIDE SEQUENCE [LARGE SCALE GENOMIC DNA]</scope>
    <source>
        <strain evidence="1 2">3_1_12</strain>
    </source>
</reference>
<dbReference type="Proteomes" id="UP000005101">
    <property type="component" value="Unassembled WGS sequence"/>
</dbReference>
<evidence type="ECO:0000313" key="2">
    <source>
        <dbReference type="Proteomes" id="UP000005101"/>
    </source>
</evidence>